<evidence type="ECO:0000313" key="1">
    <source>
        <dbReference type="EMBL" id="GBN43395.1"/>
    </source>
</evidence>
<protein>
    <submittedName>
        <fullName evidence="1">Uncharacterized protein</fullName>
    </submittedName>
</protein>
<proteinExistence type="predicted"/>
<organism evidence="1 2">
    <name type="scientific">Araneus ventricosus</name>
    <name type="common">Orbweaver spider</name>
    <name type="synonym">Epeira ventricosa</name>
    <dbReference type="NCBI Taxonomy" id="182803"/>
    <lineage>
        <taxon>Eukaryota</taxon>
        <taxon>Metazoa</taxon>
        <taxon>Ecdysozoa</taxon>
        <taxon>Arthropoda</taxon>
        <taxon>Chelicerata</taxon>
        <taxon>Arachnida</taxon>
        <taxon>Araneae</taxon>
        <taxon>Araneomorphae</taxon>
        <taxon>Entelegynae</taxon>
        <taxon>Araneoidea</taxon>
        <taxon>Araneidae</taxon>
        <taxon>Araneus</taxon>
    </lineage>
</organism>
<reference evidence="1 2" key="1">
    <citation type="journal article" date="2019" name="Sci. Rep.">
        <title>Orb-weaving spider Araneus ventricosus genome elucidates the spidroin gene catalogue.</title>
        <authorList>
            <person name="Kono N."/>
            <person name="Nakamura H."/>
            <person name="Ohtoshi R."/>
            <person name="Moran D.A.P."/>
            <person name="Shinohara A."/>
            <person name="Yoshida Y."/>
            <person name="Fujiwara M."/>
            <person name="Mori M."/>
            <person name="Tomita M."/>
            <person name="Arakawa K."/>
        </authorList>
    </citation>
    <scope>NUCLEOTIDE SEQUENCE [LARGE SCALE GENOMIC DNA]</scope>
</reference>
<dbReference type="EMBL" id="BGPR01009965">
    <property type="protein sequence ID" value="GBN43395.1"/>
    <property type="molecule type" value="Genomic_DNA"/>
</dbReference>
<sequence>MSRAIMGIPKWAIMGIPKWAIMRKLRKCPETHTYSYFTITINIITPSCKSILVNLKDRPPRQHRQALRFLQNSLHCERLMQHPRKTGVRPVFGDGSKEPHHHYCAIGLTRACLLIRQPLIRWGILIEDDSEILG</sequence>
<dbReference type="Proteomes" id="UP000499080">
    <property type="component" value="Unassembled WGS sequence"/>
</dbReference>
<comment type="caution">
    <text evidence="1">The sequence shown here is derived from an EMBL/GenBank/DDBJ whole genome shotgun (WGS) entry which is preliminary data.</text>
</comment>
<evidence type="ECO:0000313" key="2">
    <source>
        <dbReference type="Proteomes" id="UP000499080"/>
    </source>
</evidence>
<dbReference type="AlphaFoldDB" id="A0A4Y2NUW4"/>
<accession>A0A4Y2NUW4</accession>
<name>A0A4Y2NUW4_ARAVE</name>
<keyword evidence="2" id="KW-1185">Reference proteome</keyword>
<gene>
    <name evidence="1" type="ORF">AVEN_42389_1</name>
</gene>